<proteinExistence type="predicted"/>
<organism evidence="1 2">
    <name type="scientific">Algimonas arctica</name>
    <dbReference type="NCBI Taxonomy" id="1479486"/>
    <lineage>
        <taxon>Bacteria</taxon>
        <taxon>Pseudomonadati</taxon>
        <taxon>Pseudomonadota</taxon>
        <taxon>Alphaproteobacteria</taxon>
        <taxon>Maricaulales</taxon>
        <taxon>Robiginitomaculaceae</taxon>
        <taxon>Algimonas</taxon>
    </lineage>
</organism>
<keyword evidence="2" id="KW-1185">Reference proteome</keyword>
<reference evidence="1" key="1">
    <citation type="journal article" date="2014" name="Int. J. Syst. Evol. Microbiol.">
        <title>Complete genome sequence of Corynebacterium casei LMG S-19264T (=DSM 44701T), isolated from a smear-ripened cheese.</title>
        <authorList>
            <consortium name="US DOE Joint Genome Institute (JGI-PGF)"/>
            <person name="Walter F."/>
            <person name="Albersmeier A."/>
            <person name="Kalinowski J."/>
            <person name="Ruckert C."/>
        </authorList>
    </citation>
    <scope>NUCLEOTIDE SEQUENCE</scope>
    <source>
        <strain evidence="1">KCTC 32513</strain>
    </source>
</reference>
<name>A0A8J3CQH2_9PROT</name>
<evidence type="ECO:0000313" key="2">
    <source>
        <dbReference type="Proteomes" id="UP000634004"/>
    </source>
</evidence>
<reference evidence="1" key="2">
    <citation type="submission" date="2020-09" db="EMBL/GenBank/DDBJ databases">
        <authorList>
            <person name="Sun Q."/>
            <person name="Kim S."/>
        </authorList>
    </citation>
    <scope>NUCLEOTIDE SEQUENCE</scope>
    <source>
        <strain evidence="1">KCTC 32513</strain>
    </source>
</reference>
<sequence>MCLPSDRRFIGPGALKRREFPKASGEVSESQFTAFLSCASERIQHYGIYPAATFDPVY</sequence>
<gene>
    <name evidence="1" type="ORF">GCM10009069_04440</name>
</gene>
<dbReference type="EMBL" id="BMZH01000002">
    <property type="protein sequence ID" value="GHA84445.1"/>
    <property type="molecule type" value="Genomic_DNA"/>
</dbReference>
<dbReference type="Proteomes" id="UP000634004">
    <property type="component" value="Unassembled WGS sequence"/>
</dbReference>
<dbReference type="AlphaFoldDB" id="A0A8J3CQH2"/>
<accession>A0A8J3CQH2</accession>
<protein>
    <submittedName>
        <fullName evidence="1">Uncharacterized protein</fullName>
    </submittedName>
</protein>
<evidence type="ECO:0000313" key="1">
    <source>
        <dbReference type="EMBL" id="GHA84445.1"/>
    </source>
</evidence>
<comment type="caution">
    <text evidence="1">The sequence shown here is derived from an EMBL/GenBank/DDBJ whole genome shotgun (WGS) entry which is preliminary data.</text>
</comment>